<comment type="caution">
    <text evidence="3">The sequence shown here is derived from an EMBL/GenBank/DDBJ whole genome shotgun (WGS) entry which is preliminary data.</text>
</comment>
<dbReference type="InParanoid" id="A0A1Y2PEC3"/>
<evidence type="ECO:0000259" key="2">
    <source>
        <dbReference type="Pfam" id="PF13439"/>
    </source>
</evidence>
<dbReference type="PANTHER" id="PTHR12526">
    <property type="entry name" value="GLYCOSYLTRANSFERASE"/>
    <property type="match status" value="1"/>
</dbReference>
<dbReference type="CDD" id="cd03808">
    <property type="entry name" value="GT4_CapM-like"/>
    <property type="match status" value="1"/>
</dbReference>
<name>A0A1Y2PEC3_9FLAO</name>
<reference evidence="3 4" key="1">
    <citation type="submission" date="2015-03" db="EMBL/GenBank/DDBJ databases">
        <title>Genome sequence of Tenacibaculum sp. S2-2, isolated from intestinal microbiota of sea cucumber, Apostichopus japonicas.</title>
        <authorList>
            <person name="Shao Z."/>
            <person name="Wang L."/>
            <person name="Li X."/>
        </authorList>
    </citation>
    <scope>NUCLEOTIDE SEQUENCE [LARGE SCALE GENOMIC DNA]</scope>
    <source>
        <strain evidence="3 4">S2-2</strain>
    </source>
</reference>
<feature type="domain" description="Glycosyl transferase family 1" evidence="1">
    <location>
        <begin position="192"/>
        <end position="358"/>
    </location>
</feature>
<dbReference type="FunCoup" id="A0A1Y2PEC3">
    <property type="interactions" value="7"/>
</dbReference>
<evidence type="ECO:0008006" key="5">
    <source>
        <dbReference type="Google" id="ProtNLM"/>
    </source>
</evidence>
<dbReference type="SUPFAM" id="SSF53756">
    <property type="entry name" value="UDP-Glycosyltransferase/glycogen phosphorylase"/>
    <property type="match status" value="1"/>
</dbReference>
<dbReference type="Proteomes" id="UP000194221">
    <property type="component" value="Unassembled WGS sequence"/>
</dbReference>
<evidence type="ECO:0000259" key="1">
    <source>
        <dbReference type="Pfam" id="PF00534"/>
    </source>
</evidence>
<dbReference type="Gene3D" id="3.40.50.2000">
    <property type="entry name" value="Glycogen Phosphorylase B"/>
    <property type="match status" value="2"/>
</dbReference>
<accession>A0A1Y2PEC3</accession>
<dbReference type="InterPro" id="IPR028098">
    <property type="entry name" value="Glyco_trans_4-like_N"/>
</dbReference>
<evidence type="ECO:0000313" key="4">
    <source>
        <dbReference type="Proteomes" id="UP000194221"/>
    </source>
</evidence>
<organism evidence="3 4">
    <name type="scientific">Tenacibaculum holothuriorum</name>
    <dbReference type="NCBI Taxonomy" id="1635173"/>
    <lineage>
        <taxon>Bacteria</taxon>
        <taxon>Pseudomonadati</taxon>
        <taxon>Bacteroidota</taxon>
        <taxon>Flavobacteriia</taxon>
        <taxon>Flavobacteriales</taxon>
        <taxon>Flavobacteriaceae</taxon>
        <taxon>Tenacibaculum</taxon>
    </lineage>
</organism>
<proteinExistence type="predicted"/>
<dbReference type="InterPro" id="IPR001296">
    <property type="entry name" value="Glyco_trans_1"/>
</dbReference>
<dbReference type="EMBL" id="LAPZ01000005">
    <property type="protein sequence ID" value="OSY88147.1"/>
    <property type="molecule type" value="Genomic_DNA"/>
</dbReference>
<gene>
    <name evidence="3" type="ORF">WH52_09020</name>
</gene>
<dbReference type="STRING" id="1635173.WH52_09020"/>
<dbReference type="AlphaFoldDB" id="A0A1Y2PEC3"/>
<feature type="domain" description="Glycosyltransferase subfamily 4-like N-terminal" evidence="2">
    <location>
        <begin position="31"/>
        <end position="173"/>
    </location>
</feature>
<dbReference type="Pfam" id="PF00534">
    <property type="entry name" value="Glycos_transf_1"/>
    <property type="match status" value="1"/>
</dbReference>
<dbReference type="Pfam" id="PF13439">
    <property type="entry name" value="Glyco_transf_4"/>
    <property type="match status" value="1"/>
</dbReference>
<dbReference type="PANTHER" id="PTHR12526:SF630">
    <property type="entry name" value="GLYCOSYLTRANSFERASE"/>
    <property type="match status" value="1"/>
</dbReference>
<dbReference type="GO" id="GO:0016757">
    <property type="term" value="F:glycosyltransferase activity"/>
    <property type="evidence" value="ECO:0007669"/>
    <property type="project" value="InterPro"/>
</dbReference>
<keyword evidence="4" id="KW-1185">Reference proteome</keyword>
<protein>
    <recommendedName>
        <fullName evidence="5">Glycosyl transferase family 1</fullName>
    </recommendedName>
</protein>
<sequence>MGLDSRKKMFIITTVPDALIFFQGQISYLSKEFNITLVSSAGDKLVKKAKEHGVNYHSIEMKREISVFNDLLSLFKLLFFFFKEKPDIVHGNTPKASFLSMIASYIVGVKTRIYYIHGLRYEGEKGIKRKVLMFIEKISTFLATNIFVVSNGLVNELKKNKITRKKVSVIGNGSINGINSDFFDPSIVQSNLQREELLLKNTDFVFGFVGRLVGDKGINELVTAFSRIQEEFVNAKLLLIGRYEEHLNPIKPEIKKEIEENSSIFFLGFKEDVRPYYKIMDLFVFPSYREGFGVSLMEAGAMSIPSISSNITGCNEIVKNNVNGFLIPARDAKALYDKMKFCIENKEVMRKMKKNSRNVIVEAYEQKKHWEEVMKIYKIIS</sequence>
<evidence type="ECO:0000313" key="3">
    <source>
        <dbReference type="EMBL" id="OSY88147.1"/>
    </source>
</evidence>